<dbReference type="Proteomes" id="UP000799753">
    <property type="component" value="Unassembled WGS sequence"/>
</dbReference>
<feature type="compositionally biased region" description="Basic and acidic residues" evidence="1">
    <location>
        <begin position="302"/>
        <end position="318"/>
    </location>
</feature>
<feature type="compositionally biased region" description="Polar residues" evidence="1">
    <location>
        <begin position="16"/>
        <end position="28"/>
    </location>
</feature>
<evidence type="ECO:0000313" key="3">
    <source>
        <dbReference type="Proteomes" id="UP000799753"/>
    </source>
</evidence>
<gene>
    <name evidence="2" type="ORF">P280DRAFT_508499</name>
</gene>
<keyword evidence="3" id="KW-1185">Reference proteome</keyword>
<reference evidence="2" key="1">
    <citation type="journal article" date="2020" name="Stud. Mycol.">
        <title>101 Dothideomycetes genomes: a test case for predicting lifestyles and emergence of pathogens.</title>
        <authorList>
            <person name="Haridas S."/>
            <person name="Albert R."/>
            <person name="Binder M."/>
            <person name="Bloem J."/>
            <person name="Labutti K."/>
            <person name="Salamov A."/>
            <person name="Andreopoulos B."/>
            <person name="Baker S."/>
            <person name="Barry K."/>
            <person name="Bills G."/>
            <person name="Bluhm B."/>
            <person name="Cannon C."/>
            <person name="Castanera R."/>
            <person name="Culley D."/>
            <person name="Daum C."/>
            <person name="Ezra D."/>
            <person name="Gonzalez J."/>
            <person name="Henrissat B."/>
            <person name="Kuo A."/>
            <person name="Liang C."/>
            <person name="Lipzen A."/>
            <person name="Lutzoni F."/>
            <person name="Magnuson J."/>
            <person name="Mondo S."/>
            <person name="Nolan M."/>
            <person name="Ohm R."/>
            <person name="Pangilinan J."/>
            <person name="Park H.-J."/>
            <person name="Ramirez L."/>
            <person name="Alfaro M."/>
            <person name="Sun H."/>
            <person name="Tritt A."/>
            <person name="Yoshinaga Y."/>
            <person name="Zwiers L.-H."/>
            <person name="Turgeon B."/>
            <person name="Goodwin S."/>
            <person name="Spatafora J."/>
            <person name="Crous P."/>
            <person name="Grigoriev I."/>
        </authorList>
    </citation>
    <scope>NUCLEOTIDE SEQUENCE</scope>
    <source>
        <strain evidence="2">CBS 473.64</strain>
    </source>
</reference>
<organism evidence="2 3">
    <name type="scientific">Massarina eburnea CBS 473.64</name>
    <dbReference type="NCBI Taxonomy" id="1395130"/>
    <lineage>
        <taxon>Eukaryota</taxon>
        <taxon>Fungi</taxon>
        <taxon>Dikarya</taxon>
        <taxon>Ascomycota</taxon>
        <taxon>Pezizomycotina</taxon>
        <taxon>Dothideomycetes</taxon>
        <taxon>Pleosporomycetidae</taxon>
        <taxon>Pleosporales</taxon>
        <taxon>Massarineae</taxon>
        <taxon>Massarinaceae</taxon>
        <taxon>Massarina</taxon>
    </lineage>
</organism>
<feature type="compositionally biased region" description="Acidic residues" evidence="1">
    <location>
        <begin position="42"/>
        <end position="52"/>
    </location>
</feature>
<feature type="region of interest" description="Disordered" evidence="1">
    <location>
        <begin position="1"/>
        <end position="105"/>
    </location>
</feature>
<name>A0A6A6RXD5_9PLEO</name>
<protein>
    <submittedName>
        <fullName evidence="2">Uncharacterized protein</fullName>
    </submittedName>
</protein>
<evidence type="ECO:0000313" key="2">
    <source>
        <dbReference type="EMBL" id="KAF2639411.1"/>
    </source>
</evidence>
<accession>A0A6A6RXD5</accession>
<feature type="region of interest" description="Disordered" evidence="1">
    <location>
        <begin position="296"/>
        <end position="346"/>
    </location>
</feature>
<dbReference type="OrthoDB" id="3769170at2759"/>
<sequence>MPSHPVVSDDVEFAATEQTEAMSATLSEPFSAPEFVHQQIDDNSDDESDDEDQKPRTLHRTSTLSQPPQDLRGDSIVQTTDPANRSSTNPTTPSQSPAQPRVRKRYYAHALSEADKASLRDPQGGREWTLKDVVDYQRSRTELVPLGPYRGQQMEAVLKDWRTADKKLRESETVGQRRNAMASKSMHNLHSGTAPIGTPTPPRTSSSQTTLVSSTCDGSSSRVRSPLMQDPLVHTCKPDVTFDSMLVGPKSGSKHALVLPNSKNALVEGETPRRRLSGMSSAEMFNKTRRRMSTGNMLGDAEVSHDTVNKPAEGEKTTRRLSRMPSYNVLSTLRRQKSARQQNRED</sequence>
<dbReference type="EMBL" id="MU006787">
    <property type="protein sequence ID" value="KAF2639411.1"/>
    <property type="molecule type" value="Genomic_DNA"/>
</dbReference>
<feature type="compositionally biased region" description="Low complexity" evidence="1">
    <location>
        <begin position="82"/>
        <end position="100"/>
    </location>
</feature>
<dbReference type="AlphaFoldDB" id="A0A6A6RXD5"/>
<feature type="region of interest" description="Disordered" evidence="1">
    <location>
        <begin position="169"/>
        <end position="225"/>
    </location>
</feature>
<proteinExistence type="predicted"/>
<feature type="compositionally biased region" description="Low complexity" evidence="1">
    <location>
        <begin position="203"/>
        <end position="215"/>
    </location>
</feature>
<evidence type="ECO:0000256" key="1">
    <source>
        <dbReference type="SAM" id="MobiDB-lite"/>
    </source>
</evidence>